<reference evidence="1 2" key="1">
    <citation type="submission" date="2021-03" db="EMBL/GenBank/DDBJ databases">
        <title>Genomic Encyclopedia of Type Strains, Phase IV (KMG-IV): sequencing the most valuable type-strain genomes for metagenomic binning, comparative biology and taxonomic classification.</title>
        <authorList>
            <person name="Goeker M."/>
        </authorList>
    </citation>
    <scope>NUCLEOTIDE SEQUENCE [LARGE SCALE GENOMIC DNA]</scope>
    <source>
        <strain evidence="1 2">DSM 24738</strain>
    </source>
</reference>
<accession>A0ABS4GSM5</accession>
<sequence length="96" mass="11314">MTEHICEVCKEKKGDFYSSFELESWGIIEKIGEKNRTHYYLCIDCFNRLTDAPLFSEEARQKILKNKEEYQKAVEEGLVCPECKAFIMEKPHRCGE</sequence>
<evidence type="ECO:0000313" key="1">
    <source>
        <dbReference type="EMBL" id="MBP1933132.1"/>
    </source>
</evidence>
<organism evidence="1 2">
    <name type="scientific">Ammoniphilus resinae</name>
    <dbReference type="NCBI Taxonomy" id="861532"/>
    <lineage>
        <taxon>Bacteria</taxon>
        <taxon>Bacillati</taxon>
        <taxon>Bacillota</taxon>
        <taxon>Bacilli</taxon>
        <taxon>Bacillales</taxon>
        <taxon>Paenibacillaceae</taxon>
        <taxon>Aneurinibacillus group</taxon>
        <taxon>Ammoniphilus</taxon>
    </lineage>
</organism>
<dbReference type="Proteomes" id="UP001519343">
    <property type="component" value="Unassembled WGS sequence"/>
</dbReference>
<dbReference type="GO" id="GO:0003677">
    <property type="term" value="F:DNA binding"/>
    <property type="evidence" value="ECO:0007669"/>
    <property type="project" value="UniProtKB-KW"/>
</dbReference>
<protein>
    <submittedName>
        <fullName evidence="1">DNA-binding transcriptional regulator GbsR (MarR family)</fullName>
    </submittedName>
</protein>
<gene>
    <name evidence="1" type="ORF">J2Z37_003143</name>
</gene>
<dbReference type="RefSeq" id="WP_209811154.1">
    <property type="nucleotide sequence ID" value="NZ_JAGGKT010000009.1"/>
</dbReference>
<comment type="caution">
    <text evidence="1">The sequence shown here is derived from an EMBL/GenBank/DDBJ whole genome shotgun (WGS) entry which is preliminary data.</text>
</comment>
<dbReference type="EMBL" id="JAGGKT010000009">
    <property type="protein sequence ID" value="MBP1933132.1"/>
    <property type="molecule type" value="Genomic_DNA"/>
</dbReference>
<evidence type="ECO:0000313" key="2">
    <source>
        <dbReference type="Proteomes" id="UP001519343"/>
    </source>
</evidence>
<keyword evidence="2" id="KW-1185">Reference proteome</keyword>
<keyword evidence="1" id="KW-0238">DNA-binding</keyword>
<proteinExistence type="predicted"/>
<name>A0ABS4GSM5_9BACL</name>